<organism evidence="1 2">
    <name type="scientific">Metabacillus indicus</name>
    <name type="common">Bacillus indicus</name>
    <dbReference type="NCBI Taxonomy" id="246786"/>
    <lineage>
        <taxon>Bacteria</taxon>
        <taxon>Bacillati</taxon>
        <taxon>Bacillota</taxon>
        <taxon>Bacilli</taxon>
        <taxon>Bacillales</taxon>
        <taxon>Bacillaceae</taxon>
        <taxon>Metabacillus</taxon>
    </lineage>
</organism>
<gene>
    <name evidence="1" type="ORF">GS18_0214165</name>
</gene>
<protein>
    <submittedName>
        <fullName evidence="1">Uncharacterized protein</fullName>
    </submittedName>
</protein>
<dbReference type="RefSeq" id="WP_029567045.1">
    <property type="nucleotide sequence ID" value="NZ_JNVC02000005.1"/>
</dbReference>
<accession>A0A084GXZ7</accession>
<reference evidence="1 2" key="1">
    <citation type="journal article" date="2005" name="Int. J. Syst. Evol. Microbiol.">
        <title>Bacillus cibi sp. nov., isolated from jeotgal, a traditional Korean fermented seafood.</title>
        <authorList>
            <person name="Yoon J.H."/>
            <person name="Lee C.H."/>
            <person name="Oh T.K."/>
        </authorList>
    </citation>
    <scope>NUCLEOTIDE SEQUENCE [LARGE SCALE GENOMIC DNA]</scope>
    <source>
        <strain evidence="1 2">DSM 16189</strain>
    </source>
</reference>
<dbReference type="Proteomes" id="UP000028549">
    <property type="component" value="Unassembled WGS sequence"/>
</dbReference>
<dbReference type="AlphaFoldDB" id="A0A084GXZ7"/>
<name>A0A084GXZ7_METID</name>
<evidence type="ECO:0000313" key="1">
    <source>
        <dbReference type="EMBL" id="KEZ52209.1"/>
    </source>
</evidence>
<proteinExistence type="predicted"/>
<dbReference type="OrthoDB" id="2858555at2"/>
<dbReference type="EMBL" id="JNVC02000005">
    <property type="protein sequence ID" value="KEZ52209.1"/>
    <property type="molecule type" value="Genomic_DNA"/>
</dbReference>
<keyword evidence="2" id="KW-1185">Reference proteome</keyword>
<sequence>METFKLKTISVKDLQASGGFVREGPADMPMTLRVGEITGGKVKHHHFQVNRESAVEILYEAQNKQQMVRILLDLFKNHLSIHSYMWTNETNRYEQTAVEEKLMTSKAFQTILQSITFSGSDQQSYLFQLHKK</sequence>
<evidence type="ECO:0000313" key="2">
    <source>
        <dbReference type="Proteomes" id="UP000028549"/>
    </source>
</evidence>
<comment type="caution">
    <text evidence="1">The sequence shown here is derived from an EMBL/GenBank/DDBJ whole genome shotgun (WGS) entry which is preliminary data.</text>
</comment>